<dbReference type="Gene3D" id="3.30.70.3270">
    <property type="match status" value="1"/>
</dbReference>
<dbReference type="GO" id="GO:0016020">
    <property type="term" value="C:membrane"/>
    <property type="evidence" value="ECO:0007669"/>
    <property type="project" value="InterPro"/>
</dbReference>
<evidence type="ECO:0000313" key="14">
    <source>
        <dbReference type="Proteomes" id="UP000316167"/>
    </source>
</evidence>
<dbReference type="PROSITE" id="PS51379">
    <property type="entry name" value="4FE4S_FER_2"/>
    <property type="match status" value="2"/>
</dbReference>
<keyword evidence="6" id="KW-1278">Translocase</keyword>
<feature type="domain" description="4Fe-4S ferredoxin-type" evidence="12">
    <location>
        <begin position="64"/>
        <end position="93"/>
    </location>
</feature>
<gene>
    <name evidence="13" type="ORF">IQ13_1872</name>
</gene>
<sequence length="164" mass="18627">MEDEAMFLKQYIQDIWGAIKSLATGMKRTGYYFTHHKEIITQQYPDNRDTLVLPERFKGEVVMIHDENNEHACTGCTACELACPNATIKIITKFDVDAETGKKKKAIDTFVYHLELCTMCNLCVEACPTDAIKMAQTFEHSVFDRSQLTKKLNKPGSKIRAGIE</sequence>
<proteinExistence type="predicted"/>
<evidence type="ECO:0000256" key="8">
    <source>
        <dbReference type="ARBA" id="ARBA00023014"/>
    </source>
</evidence>
<comment type="caution">
    <text evidence="13">The sequence shown here is derived from an EMBL/GenBank/DDBJ whole genome shotgun (WGS) entry which is preliminary data.</text>
</comment>
<dbReference type="EMBL" id="VLLE01000003">
    <property type="protein sequence ID" value="TWI83758.1"/>
    <property type="molecule type" value="Genomic_DNA"/>
</dbReference>
<dbReference type="GO" id="GO:0016651">
    <property type="term" value="F:oxidoreductase activity, acting on NAD(P)H"/>
    <property type="evidence" value="ECO:0007669"/>
    <property type="project" value="InterPro"/>
</dbReference>
<evidence type="ECO:0000256" key="3">
    <source>
        <dbReference type="ARBA" id="ARBA00022719"/>
    </source>
</evidence>
<reference evidence="13 14" key="1">
    <citation type="journal article" date="2015" name="Stand. Genomic Sci.">
        <title>Genomic Encyclopedia of Bacterial and Archaeal Type Strains, Phase III: the genomes of soil and plant-associated and newly described type strains.</title>
        <authorList>
            <person name="Whitman W.B."/>
            <person name="Woyke T."/>
            <person name="Klenk H.P."/>
            <person name="Zhou Y."/>
            <person name="Lilburn T.G."/>
            <person name="Beck B.J."/>
            <person name="De Vos P."/>
            <person name="Vandamme P."/>
            <person name="Eisen J.A."/>
            <person name="Garrity G."/>
            <person name="Hugenholtz P."/>
            <person name="Kyrpides N.C."/>
        </authorList>
    </citation>
    <scope>NUCLEOTIDE SEQUENCE [LARGE SCALE GENOMIC DNA]</scope>
    <source>
        <strain evidence="13 14">CGMCC 1.7271</strain>
    </source>
</reference>
<keyword evidence="11" id="KW-0472">Membrane</keyword>
<dbReference type="GO" id="GO:0051539">
    <property type="term" value="F:4 iron, 4 sulfur cluster binding"/>
    <property type="evidence" value="ECO:0007669"/>
    <property type="project" value="UniProtKB-KW"/>
</dbReference>
<keyword evidence="10" id="KW-0830">Ubiquinone</keyword>
<keyword evidence="7" id="KW-0408">Iron</keyword>
<evidence type="ECO:0000256" key="9">
    <source>
        <dbReference type="ARBA" id="ARBA00023027"/>
    </source>
</evidence>
<dbReference type="InterPro" id="IPR017900">
    <property type="entry name" value="4Fe4S_Fe_S_CS"/>
</dbReference>
<dbReference type="PANTHER" id="PTHR10849:SF24">
    <property type="entry name" value="NADH-QUINONE OXIDOREDUCTASE SUBUNIT I 2"/>
    <property type="match status" value="1"/>
</dbReference>
<keyword evidence="2" id="KW-0004">4Fe-4S</keyword>
<dbReference type="GO" id="GO:0046872">
    <property type="term" value="F:metal ion binding"/>
    <property type="evidence" value="ECO:0007669"/>
    <property type="project" value="UniProtKB-KW"/>
</dbReference>
<dbReference type="GO" id="GO:0048038">
    <property type="term" value="F:quinone binding"/>
    <property type="evidence" value="ECO:0007669"/>
    <property type="project" value="UniProtKB-KW"/>
</dbReference>
<dbReference type="InterPro" id="IPR010226">
    <property type="entry name" value="NADH_quinone_OxRdtase_chainI"/>
</dbReference>
<keyword evidence="9" id="KW-0520">NAD</keyword>
<evidence type="ECO:0000256" key="5">
    <source>
        <dbReference type="ARBA" id="ARBA00022737"/>
    </source>
</evidence>
<organism evidence="13 14">
    <name type="scientific">Lacibacter cauensis</name>
    <dbReference type="NCBI Taxonomy" id="510947"/>
    <lineage>
        <taxon>Bacteria</taxon>
        <taxon>Pseudomonadati</taxon>
        <taxon>Bacteroidota</taxon>
        <taxon>Chitinophagia</taxon>
        <taxon>Chitinophagales</taxon>
        <taxon>Chitinophagaceae</taxon>
        <taxon>Lacibacter</taxon>
    </lineage>
</organism>
<evidence type="ECO:0000259" key="12">
    <source>
        <dbReference type="PROSITE" id="PS51379"/>
    </source>
</evidence>
<evidence type="ECO:0000313" key="13">
    <source>
        <dbReference type="EMBL" id="TWI83758.1"/>
    </source>
</evidence>
<keyword evidence="3" id="KW-0874">Quinone</keyword>
<dbReference type="Pfam" id="PF12838">
    <property type="entry name" value="Fer4_7"/>
    <property type="match status" value="1"/>
</dbReference>
<keyword evidence="1" id="KW-1003">Cell membrane</keyword>
<accession>A0A562SRJ6</accession>
<evidence type="ECO:0000256" key="11">
    <source>
        <dbReference type="ARBA" id="ARBA00023136"/>
    </source>
</evidence>
<dbReference type="AlphaFoldDB" id="A0A562SRJ6"/>
<protein>
    <submittedName>
        <fullName evidence="13">NADH-quinone oxidoreductase subunit I</fullName>
    </submittedName>
</protein>
<dbReference type="SUPFAM" id="SSF54862">
    <property type="entry name" value="4Fe-4S ferredoxins"/>
    <property type="match status" value="1"/>
</dbReference>
<evidence type="ECO:0000256" key="1">
    <source>
        <dbReference type="ARBA" id="ARBA00022475"/>
    </source>
</evidence>
<keyword evidence="4" id="KW-0479">Metal-binding</keyword>
<evidence type="ECO:0000256" key="7">
    <source>
        <dbReference type="ARBA" id="ARBA00023004"/>
    </source>
</evidence>
<dbReference type="Proteomes" id="UP000316167">
    <property type="component" value="Unassembled WGS sequence"/>
</dbReference>
<evidence type="ECO:0000256" key="6">
    <source>
        <dbReference type="ARBA" id="ARBA00022967"/>
    </source>
</evidence>
<dbReference type="PANTHER" id="PTHR10849">
    <property type="entry name" value="NADH DEHYDROGENASE UBIQUINONE IRON-SULFUR PROTEIN 8, MITOCHONDRIAL"/>
    <property type="match status" value="1"/>
</dbReference>
<name>A0A562SRJ6_9BACT</name>
<dbReference type="RefSeq" id="WP_242009516.1">
    <property type="nucleotide sequence ID" value="NZ_VLLE01000003.1"/>
</dbReference>
<keyword evidence="14" id="KW-1185">Reference proteome</keyword>
<dbReference type="InterPro" id="IPR017896">
    <property type="entry name" value="4Fe4S_Fe-S-bd"/>
</dbReference>
<dbReference type="PROSITE" id="PS00198">
    <property type="entry name" value="4FE4S_FER_1"/>
    <property type="match status" value="1"/>
</dbReference>
<keyword evidence="5" id="KW-0677">Repeat</keyword>
<evidence type="ECO:0000256" key="10">
    <source>
        <dbReference type="ARBA" id="ARBA00023075"/>
    </source>
</evidence>
<feature type="domain" description="4Fe-4S ferredoxin-type" evidence="12">
    <location>
        <begin position="108"/>
        <end position="137"/>
    </location>
</feature>
<evidence type="ECO:0000256" key="4">
    <source>
        <dbReference type="ARBA" id="ARBA00022723"/>
    </source>
</evidence>
<evidence type="ECO:0000256" key="2">
    <source>
        <dbReference type="ARBA" id="ARBA00022485"/>
    </source>
</evidence>
<keyword evidence="8" id="KW-0411">Iron-sulfur</keyword>